<dbReference type="AlphaFoldDB" id="A0A8E3RKB9"/>
<sequence>MSNDLTKKQSGTGLSTESGRFRQDLINQLTPEQRKELALKAGQEQLDLDKSDADAVRRFNASSVEMQRDVQTAKDLNAIGSDFTMENSYKTASGETRIKVTKNNNTVWIVGLVVIAVVFFVLFSR</sequence>
<keyword evidence="2" id="KW-0472">Membrane</keyword>
<dbReference type="EMBL" id="JADUOV010000008">
    <property type="protein sequence ID" value="MBH1790759.1"/>
    <property type="molecule type" value="Genomic_DNA"/>
</dbReference>
<keyword evidence="2" id="KW-1133">Transmembrane helix</keyword>
<evidence type="ECO:0000256" key="2">
    <source>
        <dbReference type="SAM" id="Phobius"/>
    </source>
</evidence>
<evidence type="ECO:0000313" key="3">
    <source>
        <dbReference type="EMBL" id="MBH1790759.1"/>
    </source>
</evidence>
<reference evidence="3" key="1">
    <citation type="submission" date="2020-11" db="EMBL/GenBank/DDBJ databases">
        <title>Enhanced detection system for hospital associated transmission using whole genome sequencing surveillance.</title>
        <authorList>
            <person name="Harrison L.H."/>
            <person name="Van Tyne D."/>
            <person name="Marsh J.W."/>
            <person name="Griffith M.P."/>
            <person name="Snyder D.J."/>
            <person name="Cooper V.S."/>
            <person name="Mustapha M."/>
        </authorList>
    </citation>
    <scope>NUCLEOTIDE SEQUENCE</scope>
    <source>
        <strain evidence="3">STEN00053</strain>
    </source>
</reference>
<protein>
    <submittedName>
        <fullName evidence="3">Uncharacterized protein</fullName>
    </submittedName>
</protein>
<dbReference type="RefSeq" id="WP_032971159.1">
    <property type="nucleotide sequence ID" value="NZ_CP040432.1"/>
</dbReference>
<keyword evidence="2" id="KW-0812">Transmembrane</keyword>
<evidence type="ECO:0000313" key="4">
    <source>
        <dbReference type="Proteomes" id="UP000634179"/>
    </source>
</evidence>
<gene>
    <name evidence="3" type="ORF">I5V89_12845</name>
</gene>
<feature type="region of interest" description="Disordered" evidence="1">
    <location>
        <begin position="1"/>
        <end position="22"/>
    </location>
</feature>
<feature type="transmembrane region" description="Helical" evidence="2">
    <location>
        <begin position="106"/>
        <end position="123"/>
    </location>
</feature>
<dbReference type="Proteomes" id="UP000634179">
    <property type="component" value="Unassembled WGS sequence"/>
</dbReference>
<accession>A0A8E3RKB9</accession>
<name>A0A8E3RKB9_STEMA</name>
<organism evidence="3 4">
    <name type="scientific">Stenotrophomonas maltophilia</name>
    <name type="common">Pseudomonas maltophilia</name>
    <name type="synonym">Xanthomonas maltophilia</name>
    <dbReference type="NCBI Taxonomy" id="40324"/>
    <lineage>
        <taxon>Bacteria</taxon>
        <taxon>Pseudomonadati</taxon>
        <taxon>Pseudomonadota</taxon>
        <taxon>Gammaproteobacteria</taxon>
        <taxon>Lysobacterales</taxon>
        <taxon>Lysobacteraceae</taxon>
        <taxon>Stenotrophomonas</taxon>
        <taxon>Stenotrophomonas maltophilia group</taxon>
    </lineage>
</organism>
<evidence type="ECO:0000256" key="1">
    <source>
        <dbReference type="SAM" id="MobiDB-lite"/>
    </source>
</evidence>
<feature type="compositionally biased region" description="Polar residues" evidence="1">
    <location>
        <begin position="1"/>
        <end position="18"/>
    </location>
</feature>
<comment type="caution">
    <text evidence="3">The sequence shown here is derived from an EMBL/GenBank/DDBJ whole genome shotgun (WGS) entry which is preliminary data.</text>
</comment>
<proteinExistence type="predicted"/>